<comment type="caution">
    <text evidence="3">The sequence shown here is derived from an EMBL/GenBank/DDBJ whole genome shotgun (WGS) entry which is preliminary data.</text>
</comment>
<evidence type="ECO:0000313" key="3">
    <source>
        <dbReference type="EMBL" id="MDH6504212.1"/>
    </source>
</evidence>
<dbReference type="AlphaFoldDB" id="A0AA43MAH7"/>
<dbReference type="EMBL" id="JARXYA010000006">
    <property type="protein sequence ID" value="MDH6504212.1"/>
    <property type="molecule type" value="Genomic_DNA"/>
</dbReference>
<proteinExistence type="predicted"/>
<keyword evidence="4" id="KW-1185">Reference proteome</keyword>
<reference evidence="3" key="1">
    <citation type="submission" date="2023-04" db="EMBL/GenBank/DDBJ databases">
        <title>Genome Encyclopedia of Bacteria and Archaea VI: Functional Genomics of Type Strains.</title>
        <authorList>
            <person name="Whitman W."/>
        </authorList>
    </citation>
    <scope>NUCLEOTIDE SEQUENCE</scope>
    <source>
        <strain evidence="3">Enz.4-51</strain>
    </source>
</reference>
<feature type="region of interest" description="Disordered" evidence="2">
    <location>
        <begin position="58"/>
        <end position="81"/>
    </location>
</feature>
<keyword evidence="1" id="KW-0175">Coiled coil</keyword>
<accession>A0AA43MAH7</accession>
<protein>
    <submittedName>
        <fullName evidence="3">Uncharacterized protein</fullName>
    </submittedName>
</protein>
<dbReference type="RefSeq" id="WP_280756800.1">
    <property type="nucleotide sequence ID" value="NZ_JARXYA010000006.1"/>
</dbReference>
<name>A0AA43MAH7_9BURK</name>
<organism evidence="3 4">
    <name type="scientific">Polynucleobacter sphagniphilus</name>
    <dbReference type="NCBI Taxonomy" id="1743169"/>
    <lineage>
        <taxon>Bacteria</taxon>
        <taxon>Pseudomonadati</taxon>
        <taxon>Pseudomonadota</taxon>
        <taxon>Betaproteobacteria</taxon>
        <taxon>Burkholderiales</taxon>
        <taxon>Burkholderiaceae</taxon>
        <taxon>Polynucleobacter</taxon>
    </lineage>
</organism>
<evidence type="ECO:0000256" key="2">
    <source>
        <dbReference type="SAM" id="MobiDB-lite"/>
    </source>
</evidence>
<feature type="coiled-coil region" evidence="1">
    <location>
        <begin position="8"/>
        <end position="35"/>
    </location>
</feature>
<evidence type="ECO:0000256" key="1">
    <source>
        <dbReference type="SAM" id="Coils"/>
    </source>
</evidence>
<feature type="compositionally biased region" description="Basic residues" evidence="2">
    <location>
        <begin position="70"/>
        <end position="81"/>
    </location>
</feature>
<evidence type="ECO:0000313" key="4">
    <source>
        <dbReference type="Proteomes" id="UP001161160"/>
    </source>
</evidence>
<sequence length="81" mass="8863">MTDTNTSAQSASDQLAAAQKAQAELNAKIEALLTQTREEDLATVKRLITTHSFSATDLRSVMKAKSSRSAPRKSTSRRRKV</sequence>
<dbReference type="Proteomes" id="UP001161160">
    <property type="component" value="Unassembled WGS sequence"/>
</dbReference>
<gene>
    <name evidence="3" type="ORF">M2127_001517</name>
</gene>